<dbReference type="SUPFAM" id="SSF52540">
    <property type="entry name" value="P-loop containing nucleoside triphosphate hydrolases"/>
    <property type="match status" value="1"/>
</dbReference>
<dbReference type="Gene3D" id="3.40.50.300">
    <property type="entry name" value="P-loop containing nucleotide triphosphate hydrolases"/>
    <property type="match status" value="1"/>
</dbReference>
<evidence type="ECO:0000313" key="6">
    <source>
        <dbReference type="Proteomes" id="UP001224775"/>
    </source>
</evidence>
<evidence type="ECO:0000313" key="5">
    <source>
        <dbReference type="EMBL" id="KAK1743839.1"/>
    </source>
</evidence>
<evidence type="ECO:0000256" key="2">
    <source>
        <dbReference type="ARBA" id="ARBA00022840"/>
    </source>
</evidence>
<dbReference type="PANTHER" id="PTHR46456">
    <property type="entry name" value="DNA REPAIR PROTEIN RAD51 HOMOLOG 2"/>
    <property type="match status" value="1"/>
</dbReference>
<dbReference type="GO" id="GO:0005657">
    <property type="term" value="C:replication fork"/>
    <property type="evidence" value="ECO:0007669"/>
    <property type="project" value="TreeGrafter"/>
</dbReference>
<dbReference type="Pfam" id="PF08423">
    <property type="entry name" value="Rad51"/>
    <property type="match status" value="2"/>
</dbReference>
<name>A0AAD8YE00_9STRA</name>
<dbReference type="GO" id="GO:0003690">
    <property type="term" value="F:double-stranded DNA binding"/>
    <property type="evidence" value="ECO:0007669"/>
    <property type="project" value="TreeGrafter"/>
</dbReference>
<organism evidence="5 6">
    <name type="scientific">Skeletonema marinoi</name>
    <dbReference type="NCBI Taxonomy" id="267567"/>
    <lineage>
        <taxon>Eukaryota</taxon>
        <taxon>Sar</taxon>
        <taxon>Stramenopiles</taxon>
        <taxon>Ochrophyta</taxon>
        <taxon>Bacillariophyta</taxon>
        <taxon>Coscinodiscophyceae</taxon>
        <taxon>Thalassiosirophycidae</taxon>
        <taxon>Thalassiosirales</taxon>
        <taxon>Skeletonemataceae</taxon>
        <taxon>Skeletonema</taxon>
        <taxon>Skeletonema marinoi-dohrnii complex</taxon>
    </lineage>
</organism>
<dbReference type="InterPro" id="IPR020588">
    <property type="entry name" value="RecA_ATP-bd"/>
</dbReference>
<dbReference type="PANTHER" id="PTHR46456:SF1">
    <property type="entry name" value="DNA REPAIR PROTEIN RAD51 HOMOLOG 2"/>
    <property type="match status" value="1"/>
</dbReference>
<dbReference type="AlphaFoldDB" id="A0AAD8YE00"/>
<keyword evidence="1" id="KW-0547">Nucleotide-binding</keyword>
<dbReference type="GO" id="GO:0140664">
    <property type="term" value="F:ATP-dependent DNA damage sensor activity"/>
    <property type="evidence" value="ECO:0007669"/>
    <property type="project" value="InterPro"/>
</dbReference>
<feature type="region of interest" description="Disordered" evidence="3">
    <location>
        <begin position="151"/>
        <end position="175"/>
    </location>
</feature>
<dbReference type="GO" id="GO:0000400">
    <property type="term" value="F:four-way junction DNA binding"/>
    <property type="evidence" value="ECO:0007669"/>
    <property type="project" value="TreeGrafter"/>
</dbReference>
<dbReference type="GO" id="GO:0033063">
    <property type="term" value="C:Rad51B-Rad51C-Rad51D-XRCC2 complex"/>
    <property type="evidence" value="ECO:0007669"/>
    <property type="project" value="InterPro"/>
</dbReference>
<dbReference type="GO" id="GO:0005524">
    <property type="term" value="F:ATP binding"/>
    <property type="evidence" value="ECO:0007669"/>
    <property type="project" value="UniProtKB-KW"/>
</dbReference>
<dbReference type="InterPro" id="IPR030548">
    <property type="entry name" value="RAD51B"/>
</dbReference>
<dbReference type="SMART" id="SM00382">
    <property type="entry name" value="AAA"/>
    <property type="match status" value="1"/>
</dbReference>
<reference evidence="5" key="1">
    <citation type="submission" date="2023-06" db="EMBL/GenBank/DDBJ databases">
        <title>Survivors Of The Sea: Transcriptome response of Skeletonema marinoi to long-term dormancy.</title>
        <authorList>
            <person name="Pinder M.I.M."/>
            <person name="Kourtchenko O."/>
            <person name="Robertson E.K."/>
            <person name="Larsson T."/>
            <person name="Maumus F."/>
            <person name="Osuna-Cruz C.M."/>
            <person name="Vancaester E."/>
            <person name="Stenow R."/>
            <person name="Vandepoele K."/>
            <person name="Ploug H."/>
            <person name="Bruchert V."/>
            <person name="Godhe A."/>
            <person name="Topel M."/>
        </authorList>
    </citation>
    <scope>NUCLEOTIDE SEQUENCE</scope>
    <source>
        <strain evidence="5">R05AC</strain>
    </source>
</reference>
<evidence type="ECO:0000256" key="3">
    <source>
        <dbReference type="SAM" id="MobiDB-lite"/>
    </source>
</evidence>
<keyword evidence="2" id="KW-0067">ATP-binding</keyword>
<keyword evidence="6" id="KW-1185">Reference proteome</keyword>
<gene>
    <name evidence="5" type="ORF">QTG54_005436</name>
</gene>
<evidence type="ECO:0000256" key="1">
    <source>
        <dbReference type="ARBA" id="ARBA00022741"/>
    </source>
</evidence>
<feature type="region of interest" description="Disordered" evidence="3">
    <location>
        <begin position="52"/>
        <end position="74"/>
    </location>
</feature>
<dbReference type="InterPro" id="IPR013632">
    <property type="entry name" value="Rad51_C"/>
</dbReference>
<proteinExistence type="predicted"/>
<dbReference type="EMBL" id="JATAAI010000008">
    <property type="protein sequence ID" value="KAK1743839.1"/>
    <property type="molecule type" value="Genomic_DNA"/>
</dbReference>
<comment type="caution">
    <text evidence="5">The sequence shown here is derived from an EMBL/GenBank/DDBJ whole genome shotgun (WGS) entry which is preliminary data.</text>
</comment>
<dbReference type="InterPro" id="IPR027417">
    <property type="entry name" value="P-loop_NTPase"/>
</dbReference>
<feature type="domain" description="RecA family profile 1" evidence="4">
    <location>
        <begin position="76"/>
        <end position="284"/>
    </location>
</feature>
<accession>A0AAD8YE00</accession>
<dbReference type="Proteomes" id="UP001224775">
    <property type="component" value="Unassembled WGS sequence"/>
</dbReference>
<feature type="compositionally biased region" description="Basic and acidic residues" evidence="3">
    <location>
        <begin position="155"/>
        <end position="165"/>
    </location>
</feature>
<dbReference type="PROSITE" id="PS50162">
    <property type="entry name" value="RECA_2"/>
    <property type="match status" value="1"/>
</dbReference>
<dbReference type="InterPro" id="IPR016467">
    <property type="entry name" value="DNA_recomb/repair_RecA-like"/>
</dbReference>
<sequence>MTRRDCSRTPQDIRHGIDAYIRSIAYNLECRRLMTRVHGVCAVQPCSALQFSRSTSSNHNPVGDTGEQQPHSPRQFSAKISTGLSTIDNYLHGGFATGSITEVVGRAGVGKTHLAQQLCVLAATTSSGGAIFIDTENKLSLGRLNEIAVNRSKREKSSKATSDRSGDEDDGMSPDDIAQHVLENVTVRSFLSTKELLETLDVLRLEITDRNMQAETNSRLPVRLLVIDSIAAPIRRDFDMMSSSSGSGSSSSAAQRAAALLQIASKLKQLASDFNLAVVVINQVGVGGNSIKQQGEYQRNDTLDIRDGEFTASLGTAWQYCVSTKIILEHDEDPHKQCQHHNGHVSARTATIAKSLLSRRAQVEFKVTDEGLCEVSS</sequence>
<dbReference type="GO" id="GO:0003697">
    <property type="term" value="F:single-stranded DNA binding"/>
    <property type="evidence" value="ECO:0007669"/>
    <property type="project" value="TreeGrafter"/>
</dbReference>
<protein>
    <submittedName>
        <fullName evidence="5">DNA repair protein RAD51B</fullName>
    </submittedName>
</protein>
<evidence type="ECO:0000259" key="4">
    <source>
        <dbReference type="PROSITE" id="PS50162"/>
    </source>
</evidence>
<dbReference type="GO" id="GO:0000724">
    <property type="term" value="P:double-strand break repair via homologous recombination"/>
    <property type="evidence" value="ECO:0007669"/>
    <property type="project" value="InterPro"/>
</dbReference>
<dbReference type="InterPro" id="IPR003593">
    <property type="entry name" value="AAA+_ATPase"/>
</dbReference>
<dbReference type="PIRSF" id="PIRSF005856">
    <property type="entry name" value="Rad51"/>
    <property type="match status" value="1"/>
</dbReference>